<evidence type="ECO:0000313" key="2">
    <source>
        <dbReference type="Proteomes" id="UP001234178"/>
    </source>
</evidence>
<comment type="caution">
    <text evidence="1">The sequence shown here is derived from an EMBL/GenBank/DDBJ whole genome shotgun (WGS) entry which is preliminary data.</text>
</comment>
<gene>
    <name evidence="1" type="ORF">OUZ56_012374</name>
</gene>
<accession>A0ABQ9Z2U5</accession>
<evidence type="ECO:0000313" key="1">
    <source>
        <dbReference type="EMBL" id="KAK4007214.1"/>
    </source>
</evidence>
<proteinExistence type="predicted"/>
<keyword evidence="2" id="KW-1185">Reference proteome</keyword>
<sequence>MLEFCQHLSVDAKEHSVKKYGLATNRSRISVVILQQQLEIVPMSDV</sequence>
<dbReference type="EMBL" id="JAOYFB010000002">
    <property type="protein sequence ID" value="KAK4007214.1"/>
    <property type="molecule type" value="Genomic_DNA"/>
</dbReference>
<organism evidence="1 2">
    <name type="scientific">Daphnia magna</name>
    <dbReference type="NCBI Taxonomy" id="35525"/>
    <lineage>
        <taxon>Eukaryota</taxon>
        <taxon>Metazoa</taxon>
        <taxon>Ecdysozoa</taxon>
        <taxon>Arthropoda</taxon>
        <taxon>Crustacea</taxon>
        <taxon>Branchiopoda</taxon>
        <taxon>Diplostraca</taxon>
        <taxon>Cladocera</taxon>
        <taxon>Anomopoda</taxon>
        <taxon>Daphniidae</taxon>
        <taxon>Daphnia</taxon>
    </lineage>
</organism>
<reference evidence="1 2" key="1">
    <citation type="journal article" date="2023" name="Nucleic Acids Res.">
        <title>The hologenome of Daphnia magna reveals possible DNA methylation and microbiome-mediated evolution of the host genome.</title>
        <authorList>
            <person name="Chaturvedi A."/>
            <person name="Li X."/>
            <person name="Dhandapani V."/>
            <person name="Marshall H."/>
            <person name="Kissane S."/>
            <person name="Cuenca-Cambronero M."/>
            <person name="Asole G."/>
            <person name="Calvet F."/>
            <person name="Ruiz-Romero M."/>
            <person name="Marangio P."/>
            <person name="Guigo R."/>
            <person name="Rago D."/>
            <person name="Mirbahai L."/>
            <person name="Eastwood N."/>
            <person name="Colbourne J.K."/>
            <person name="Zhou J."/>
            <person name="Mallon E."/>
            <person name="Orsini L."/>
        </authorList>
    </citation>
    <scope>NUCLEOTIDE SEQUENCE [LARGE SCALE GENOMIC DNA]</scope>
    <source>
        <strain evidence="1">LRV0_1</strain>
    </source>
</reference>
<name>A0ABQ9Z2U5_9CRUS</name>
<dbReference type="Proteomes" id="UP001234178">
    <property type="component" value="Unassembled WGS sequence"/>
</dbReference>
<protein>
    <submittedName>
        <fullName evidence="1">Uncharacterized protein</fullName>
    </submittedName>
</protein>